<keyword evidence="9" id="KW-1185">Reference proteome</keyword>
<dbReference type="InterPro" id="IPR050668">
    <property type="entry name" value="Cytochrome_b5"/>
</dbReference>
<dbReference type="SUPFAM" id="SSF55856">
    <property type="entry name" value="Cytochrome b5-like heme/steroid binding domain"/>
    <property type="match status" value="1"/>
</dbReference>
<dbReference type="Pfam" id="PF00173">
    <property type="entry name" value="Cyt-b5"/>
    <property type="match status" value="1"/>
</dbReference>
<evidence type="ECO:0000256" key="2">
    <source>
        <dbReference type="ARBA" id="ARBA00022723"/>
    </source>
</evidence>
<keyword evidence="6" id="KW-0812">Transmembrane</keyword>
<feature type="transmembrane region" description="Helical" evidence="6">
    <location>
        <begin position="155"/>
        <end position="176"/>
    </location>
</feature>
<dbReference type="SMART" id="SM01117">
    <property type="entry name" value="Cyt-b5"/>
    <property type="match status" value="1"/>
</dbReference>
<dbReference type="EMBL" id="JAFFGZ010000007">
    <property type="protein sequence ID" value="KAK4641410.1"/>
    <property type="molecule type" value="Genomic_DNA"/>
</dbReference>
<feature type="domain" description="Cytochrome b5 heme-binding" evidence="7">
    <location>
        <begin position="1"/>
        <end position="77"/>
    </location>
</feature>
<dbReference type="Gene3D" id="3.10.120.10">
    <property type="entry name" value="Cytochrome b5-like heme/steroid binding domain"/>
    <property type="match status" value="1"/>
</dbReference>
<evidence type="ECO:0000256" key="6">
    <source>
        <dbReference type="SAM" id="Phobius"/>
    </source>
</evidence>
<evidence type="ECO:0000256" key="3">
    <source>
        <dbReference type="ARBA" id="ARBA00023004"/>
    </source>
</evidence>
<evidence type="ECO:0000259" key="7">
    <source>
        <dbReference type="PROSITE" id="PS50255"/>
    </source>
</evidence>
<comment type="similarity">
    <text evidence="4">Belongs to the cytochrome b5 family.</text>
</comment>
<accession>A0ABR0FE82</accession>
<evidence type="ECO:0000256" key="4">
    <source>
        <dbReference type="ARBA" id="ARBA00038168"/>
    </source>
</evidence>
<comment type="caution">
    <text evidence="8">The sequence shown here is derived from an EMBL/GenBank/DDBJ whole genome shotgun (WGS) entry which is preliminary data.</text>
</comment>
<dbReference type="InterPro" id="IPR001199">
    <property type="entry name" value="Cyt_B5-like_heme/steroid-bd"/>
</dbReference>
<name>A0ABR0FE82_9PEZI</name>
<dbReference type="PROSITE" id="PS50255">
    <property type="entry name" value="CYTOCHROME_B5_2"/>
    <property type="match status" value="1"/>
</dbReference>
<organism evidence="8 9">
    <name type="scientific">Podospora bellae-mahoneyi</name>
    <dbReference type="NCBI Taxonomy" id="2093777"/>
    <lineage>
        <taxon>Eukaryota</taxon>
        <taxon>Fungi</taxon>
        <taxon>Dikarya</taxon>
        <taxon>Ascomycota</taxon>
        <taxon>Pezizomycotina</taxon>
        <taxon>Sordariomycetes</taxon>
        <taxon>Sordariomycetidae</taxon>
        <taxon>Sordariales</taxon>
        <taxon>Podosporaceae</taxon>
        <taxon>Podospora</taxon>
    </lineage>
</organism>
<evidence type="ECO:0000313" key="8">
    <source>
        <dbReference type="EMBL" id="KAK4641410.1"/>
    </source>
</evidence>
<evidence type="ECO:0000256" key="5">
    <source>
        <dbReference type="SAM" id="MobiDB-lite"/>
    </source>
</evidence>
<proteinExistence type="inferred from homology"/>
<dbReference type="PRINTS" id="PR00363">
    <property type="entry name" value="CYTOCHROMEB5"/>
</dbReference>
<dbReference type="RefSeq" id="XP_062730386.1">
    <property type="nucleotide sequence ID" value="XM_062879450.1"/>
</dbReference>
<keyword evidence="2" id="KW-0479">Metal-binding</keyword>
<keyword evidence="1" id="KW-0349">Heme</keyword>
<sequence length="209" mass="22239">MAQITSAHLQTHNTAKDLWVAVHGYVYDLTSFAADHPGGIEVLLECAGTDASEPYDYAGHGDDATTTMQKFRVGELAGCRHAKSKTNTGGGRPVAESAGGKGSSSWNVRAASVFNSRMILSCLIGGAALLGLKLLQRAPVEGGDGRSFSGVEPVYSFLGGLLVATVVCLVGAGYVYNEFNRTLKPEKEVFDYPALIPRRRDKKLETLST</sequence>
<dbReference type="Proteomes" id="UP001322138">
    <property type="component" value="Unassembled WGS sequence"/>
</dbReference>
<dbReference type="InterPro" id="IPR036400">
    <property type="entry name" value="Cyt_B5-like_heme/steroid_sf"/>
</dbReference>
<feature type="region of interest" description="Disordered" evidence="5">
    <location>
        <begin position="82"/>
        <end position="104"/>
    </location>
</feature>
<protein>
    <recommendedName>
        <fullName evidence="7">Cytochrome b5 heme-binding domain-containing protein</fullName>
    </recommendedName>
</protein>
<keyword evidence="3" id="KW-0408">Iron</keyword>
<keyword evidence="6" id="KW-1133">Transmembrane helix</keyword>
<evidence type="ECO:0000313" key="9">
    <source>
        <dbReference type="Proteomes" id="UP001322138"/>
    </source>
</evidence>
<feature type="transmembrane region" description="Helical" evidence="6">
    <location>
        <begin position="118"/>
        <end position="135"/>
    </location>
</feature>
<keyword evidence="6" id="KW-0472">Membrane</keyword>
<gene>
    <name evidence="8" type="ORF">QC761_502125</name>
</gene>
<evidence type="ECO:0000256" key="1">
    <source>
        <dbReference type="ARBA" id="ARBA00022617"/>
    </source>
</evidence>
<dbReference type="GeneID" id="87898932"/>
<reference evidence="8 9" key="1">
    <citation type="journal article" date="2023" name="bioRxiv">
        <title>High-quality genome assemblies of four members of thePodospora anserinaspecies complex.</title>
        <authorList>
            <person name="Ament-Velasquez S.L."/>
            <person name="Vogan A.A."/>
            <person name="Wallerman O."/>
            <person name="Hartmann F."/>
            <person name="Gautier V."/>
            <person name="Silar P."/>
            <person name="Giraud T."/>
            <person name="Johannesson H."/>
        </authorList>
    </citation>
    <scope>NUCLEOTIDE SEQUENCE [LARGE SCALE GENOMIC DNA]</scope>
    <source>
        <strain evidence="8 9">CBS 112042</strain>
    </source>
</reference>
<dbReference type="PANTHER" id="PTHR19359">
    <property type="entry name" value="CYTOCHROME B5"/>
    <property type="match status" value="1"/>
</dbReference>
<dbReference type="PANTHER" id="PTHR19359:SF14">
    <property type="entry name" value="CYTOCHROME B5 A"/>
    <property type="match status" value="1"/>
</dbReference>